<evidence type="ECO:0000256" key="2">
    <source>
        <dbReference type="ARBA" id="ARBA00022741"/>
    </source>
</evidence>
<dbReference type="RefSeq" id="WP_076342006.1">
    <property type="nucleotide sequence ID" value="NZ_CANTAN010000010.1"/>
</dbReference>
<dbReference type="GeneID" id="78276157"/>
<dbReference type="OrthoDB" id="9801938at2"/>
<dbReference type="NCBIfam" id="TIGR02727">
    <property type="entry name" value="MTHFS_bact"/>
    <property type="match status" value="1"/>
</dbReference>
<dbReference type="STRING" id="1862672.BO225_09410"/>
<feature type="binding site" evidence="4">
    <location>
        <begin position="116"/>
        <end position="124"/>
    </location>
    <ligand>
        <name>ATP</name>
        <dbReference type="ChEBI" id="CHEBI:30616"/>
    </ligand>
</feature>
<dbReference type="PIRSF" id="PIRSF006806">
    <property type="entry name" value="FTHF_cligase"/>
    <property type="match status" value="1"/>
</dbReference>
<name>A0A1U7NKQ9_9FIRM</name>
<comment type="cofactor">
    <cofactor evidence="5">
        <name>Mg(2+)</name>
        <dbReference type="ChEBI" id="CHEBI:18420"/>
    </cofactor>
</comment>
<reference evidence="6 7" key="1">
    <citation type="submission" date="2016-11" db="EMBL/GenBank/DDBJ databases">
        <title>Description of two novel members of the family Erysipelotrichaceae: Ileibacterium lipovorans gen. nov., sp. nov. and Dubosiella newyorkensis, gen. nov., sp. nov.</title>
        <authorList>
            <person name="Cox L.M."/>
            <person name="Sohn J."/>
            <person name="Tyrrell K.L."/>
            <person name="Citron D.M."/>
            <person name="Lawson P.A."/>
            <person name="Patel N.B."/>
            <person name="Iizumi T."/>
            <person name="Perez-Perez G.I."/>
            <person name="Goldstein E.J."/>
            <person name="Blaser M.J."/>
        </authorList>
    </citation>
    <scope>NUCLEOTIDE SEQUENCE [LARGE SCALE GENOMIC DNA]</scope>
    <source>
        <strain evidence="6 7">NYU-BL-A4</strain>
    </source>
</reference>
<feature type="binding site" evidence="4">
    <location>
        <position position="40"/>
    </location>
    <ligand>
        <name>substrate</name>
    </ligand>
</feature>
<evidence type="ECO:0000313" key="6">
    <source>
        <dbReference type="EMBL" id="OLU45001.1"/>
    </source>
</evidence>
<keyword evidence="7" id="KW-1185">Reference proteome</keyword>
<dbReference type="Gene3D" id="3.40.50.10420">
    <property type="entry name" value="NagB/RpiA/CoA transferase-like"/>
    <property type="match status" value="1"/>
</dbReference>
<dbReference type="GO" id="GO:0030272">
    <property type="term" value="F:5-formyltetrahydrofolate cyclo-ligase activity"/>
    <property type="evidence" value="ECO:0007669"/>
    <property type="project" value="UniProtKB-EC"/>
</dbReference>
<dbReference type="Pfam" id="PF01812">
    <property type="entry name" value="5-FTHF_cyc-lig"/>
    <property type="match status" value="1"/>
</dbReference>
<keyword evidence="5" id="KW-0460">Magnesium</keyword>
<feature type="binding site" evidence="4">
    <location>
        <position position="45"/>
    </location>
    <ligand>
        <name>substrate</name>
    </ligand>
</feature>
<evidence type="ECO:0000256" key="3">
    <source>
        <dbReference type="ARBA" id="ARBA00022840"/>
    </source>
</evidence>
<sequence>MDRRDWIEKRKHIEDRESKERAIVEKLLPFLEGKIVAGYMPILGEVDVTRFLDDRIQYLPKTDPRSIQMRFEKVDLQTKLERGQFKVMEPPINPLSDPSQIDVILVPLVAFSNTNRLGYGKGYYDRYLKTSEALHIGLAFEEQEGEFMIQPWDVALDYIITDKRILAKKKRREL</sequence>
<dbReference type="PANTHER" id="PTHR23407">
    <property type="entry name" value="ATPASE INHIBITOR/5-FORMYLTETRAHYDROFOLATE CYCLO-LIGASE"/>
    <property type="match status" value="1"/>
</dbReference>
<gene>
    <name evidence="6" type="ORF">BO225_09410</name>
</gene>
<evidence type="ECO:0000313" key="7">
    <source>
        <dbReference type="Proteomes" id="UP000186705"/>
    </source>
</evidence>
<evidence type="ECO:0000256" key="5">
    <source>
        <dbReference type="RuleBase" id="RU361279"/>
    </source>
</evidence>
<dbReference type="GO" id="GO:0005524">
    <property type="term" value="F:ATP binding"/>
    <property type="evidence" value="ECO:0007669"/>
    <property type="project" value="UniProtKB-KW"/>
</dbReference>
<dbReference type="Proteomes" id="UP000186705">
    <property type="component" value="Unassembled WGS sequence"/>
</dbReference>
<dbReference type="EMBL" id="MPKA01000090">
    <property type="protein sequence ID" value="OLU45001.1"/>
    <property type="molecule type" value="Genomic_DNA"/>
</dbReference>
<dbReference type="InterPro" id="IPR037171">
    <property type="entry name" value="NagB/RpiA_transferase-like"/>
</dbReference>
<dbReference type="GO" id="GO:0035999">
    <property type="term" value="P:tetrahydrofolate interconversion"/>
    <property type="evidence" value="ECO:0007669"/>
    <property type="project" value="TreeGrafter"/>
</dbReference>
<dbReference type="EC" id="6.3.3.2" evidence="5"/>
<dbReference type="GO" id="GO:0046872">
    <property type="term" value="F:metal ion binding"/>
    <property type="evidence" value="ECO:0007669"/>
    <property type="project" value="UniProtKB-KW"/>
</dbReference>
<keyword evidence="6" id="KW-0436">Ligase</keyword>
<dbReference type="InterPro" id="IPR024185">
    <property type="entry name" value="FTHF_cligase-like_sf"/>
</dbReference>
<proteinExistence type="inferred from homology"/>
<keyword evidence="5" id="KW-0479">Metal-binding</keyword>
<accession>A0A1U7NKQ9</accession>
<keyword evidence="2 4" id="KW-0547">Nucleotide-binding</keyword>
<dbReference type="PANTHER" id="PTHR23407:SF1">
    <property type="entry name" value="5-FORMYLTETRAHYDROFOLATE CYCLO-LIGASE"/>
    <property type="match status" value="1"/>
</dbReference>
<organism evidence="6 7">
    <name type="scientific">Dubosiella newyorkensis</name>
    <dbReference type="NCBI Taxonomy" id="1862672"/>
    <lineage>
        <taxon>Bacteria</taxon>
        <taxon>Bacillati</taxon>
        <taxon>Bacillota</taxon>
        <taxon>Erysipelotrichia</taxon>
        <taxon>Erysipelotrichales</taxon>
        <taxon>Erysipelotrichaceae</taxon>
        <taxon>Dubosiella</taxon>
    </lineage>
</organism>
<dbReference type="InterPro" id="IPR002698">
    <property type="entry name" value="FTHF_cligase"/>
</dbReference>
<dbReference type="SUPFAM" id="SSF100950">
    <property type="entry name" value="NagB/RpiA/CoA transferase-like"/>
    <property type="match status" value="1"/>
</dbReference>
<evidence type="ECO:0000256" key="1">
    <source>
        <dbReference type="ARBA" id="ARBA00010638"/>
    </source>
</evidence>
<protein>
    <recommendedName>
        <fullName evidence="5">5-formyltetrahydrofolate cyclo-ligase</fullName>
        <ecNumber evidence="5">6.3.3.2</ecNumber>
    </recommendedName>
</protein>
<evidence type="ECO:0000256" key="4">
    <source>
        <dbReference type="PIRSR" id="PIRSR006806-1"/>
    </source>
</evidence>
<dbReference type="AlphaFoldDB" id="A0A1U7NKQ9"/>
<comment type="similarity">
    <text evidence="1 5">Belongs to the 5-formyltetrahydrofolate cyclo-ligase family.</text>
</comment>
<comment type="catalytic activity">
    <reaction evidence="5">
        <text>(6S)-5-formyl-5,6,7,8-tetrahydrofolate + ATP = (6R)-5,10-methenyltetrahydrofolate + ADP + phosphate</text>
        <dbReference type="Rhea" id="RHEA:10488"/>
        <dbReference type="ChEBI" id="CHEBI:30616"/>
        <dbReference type="ChEBI" id="CHEBI:43474"/>
        <dbReference type="ChEBI" id="CHEBI:57455"/>
        <dbReference type="ChEBI" id="CHEBI:57457"/>
        <dbReference type="ChEBI" id="CHEBI:456216"/>
        <dbReference type="EC" id="6.3.3.2"/>
    </reaction>
</comment>
<keyword evidence="3 4" id="KW-0067">ATP-binding</keyword>
<dbReference type="GO" id="GO:0009396">
    <property type="term" value="P:folic acid-containing compound biosynthetic process"/>
    <property type="evidence" value="ECO:0007669"/>
    <property type="project" value="TreeGrafter"/>
</dbReference>
<comment type="caution">
    <text evidence="6">The sequence shown here is derived from an EMBL/GenBank/DDBJ whole genome shotgun (WGS) entry which is preliminary data.</text>
</comment>